<dbReference type="InterPro" id="IPR036890">
    <property type="entry name" value="HATPase_C_sf"/>
</dbReference>
<organism evidence="10 11">
    <name type="scientific">Azohydromonas lata</name>
    <dbReference type="NCBI Taxonomy" id="45677"/>
    <lineage>
        <taxon>Bacteria</taxon>
        <taxon>Pseudomonadati</taxon>
        <taxon>Pseudomonadota</taxon>
        <taxon>Betaproteobacteria</taxon>
        <taxon>Burkholderiales</taxon>
        <taxon>Sphaerotilaceae</taxon>
        <taxon>Azohydromonas</taxon>
    </lineage>
</organism>
<dbReference type="Pfam" id="PF02518">
    <property type="entry name" value="HATPase_c"/>
    <property type="match status" value="1"/>
</dbReference>
<dbReference type="RefSeq" id="WP_322464606.1">
    <property type="nucleotide sequence ID" value="NZ_JAXOJX010000004.1"/>
</dbReference>
<dbReference type="SUPFAM" id="SSF52172">
    <property type="entry name" value="CheY-like"/>
    <property type="match status" value="1"/>
</dbReference>
<evidence type="ECO:0000256" key="2">
    <source>
        <dbReference type="ARBA" id="ARBA00012438"/>
    </source>
</evidence>
<dbReference type="PANTHER" id="PTHR43047:SF72">
    <property type="entry name" value="OSMOSENSING HISTIDINE PROTEIN KINASE SLN1"/>
    <property type="match status" value="1"/>
</dbReference>
<evidence type="ECO:0000256" key="7">
    <source>
        <dbReference type="SAM" id="Coils"/>
    </source>
</evidence>
<reference evidence="10 11" key="1">
    <citation type="submission" date="2023-11" db="EMBL/GenBank/DDBJ databases">
        <title>Draft genome of Azohydromonas lata strain H1 (DSM1123), a polyhydroxyalkanoate producer.</title>
        <authorList>
            <person name="Traversa D."/>
            <person name="D'Addabbo P."/>
            <person name="Pazzani C."/>
            <person name="Manzari C."/>
            <person name="Chiara M."/>
            <person name="Scrascia M."/>
        </authorList>
    </citation>
    <scope>NUCLEOTIDE SEQUENCE [LARGE SCALE GENOMIC DNA]</scope>
    <source>
        <strain evidence="10 11">H1</strain>
    </source>
</reference>
<dbReference type="InterPro" id="IPR003594">
    <property type="entry name" value="HATPase_dom"/>
</dbReference>
<dbReference type="SUPFAM" id="SSF55874">
    <property type="entry name" value="ATPase domain of HSP90 chaperone/DNA topoisomerase II/histidine kinase"/>
    <property type="match status" value="1"/>
</dbReference>
<evidence type="ECO:0000259" key="9">
    <source>
        <dbReference type="PROSITE" id="PS50110"/>
    </source>
</evidence>
<dbReference type="Pfam" id="PF00072">
    <property type="entry name" value="Response_reg"/>
    <property type="match status" value="1"/>
</dbReference>
<keyword evidence="3 6" id="KW-0597">Phosphoprotein</keyword>
<dbReference type="Gene3D" id="1.10.287.130">
    <property type="match status" value="1"/>
</dbReference>
<dbReference type="SMART" id="SM00448">
    <property type="entry name" value="REC"/>
    <property type="match status" value="1"/>
</dbReference>
<sequence length="379" mass="41250">MKRANIMIVEDDRVVARDIRQQLQRMGHAVVAATADGEQAVALAAQARAELVLMDIRLGGRVDGVEAARRLRAQCEIPVIFLTAYADDETLRRAGETEPYGYLLKPFEDSQLRTTVEMALYKHAAEQRLRESERALRAAEAEVARVAQLTRMSELAAAIAHEINQPLAAIVANAGAGLNWLRRDPPDLAETREVLQSIRADGHRAAETIRSLRALSRRSGPSFACFDLSALVREVAELSREALRERGVKLNLEGVVPGARVHADRVQIRQVLHNLVTNAMDAMAEVPAGERWLILSVAPAQAEGTATVTVSDTGVGLPAGDTRRLLEPFFTTKAHGMGMGLAICRGILEAHESRLALAPSTPRGAAFSFELRLDDLKSG</sequence>
<evidence type="ECO:0000256" key="5">
    <source>
        <dbReference type="ARBA" id="ARBA00022777"/>
    </source>
</evidence>
<evidence type="ECO:0000313" key="10">
    <source>
        <dbReference type="EMBL" id="MDZ5455924.1"/>
    </source>
</evidence>
<dbReference type="InterPro" id="IPR004358">
    <property type="entry name" value="Sig_transdc_His_kin-like_C"/>
</dbReference>
<dbReference type="InterPro" id="IPR003661">
    <property type="entry name" value="HisK_dim/P_dom"/>
</dbReference>
<dbReference type="Proteomes" id="UP001293718">
    <property type="component" value="Unassembled WGS sequence"/>
</dbReference>
<feature type="domain" description="Histidine kinase" evidence="8">
    <location>
        <begin position="158"/>
        <end position="375"/>
    </location>
</feature>
<keyword evidence="7" id="KW-0175">Coiled coil</keyword>
<dbReference type="EMBL" id="JAXOJX010000004">
    <property type="protein sequence ID" value="MDZ5455924.1"/>
    <property type="molecule type" value="Genomic_DNA"/>
</dbReference>
<dbReference type="SUPFAM" id="SSF47384">
    <property type="entry name" value="Homodimeric domain of signal transducing histidine kinase"/>
    <property type="match status" value="1"/>
</dbReference>
<dbReference type="EC" id="2.7.13.3" evidence="2"/>
<dbReference type="Gene3D" id="3.40.50.2300">
    <property type="match status" value="1"/>
</dbReference>
<evidence type="ECO:0000256" key="4">
    <source>
        <dbReference type="ARBA" id="ARBA00022679"/>
    </source>
</evidence>
<comment type="catalytic activity">
    <reaction evidence="1">
        <text>ATP + protein L-histidine = ADP + protein N-phospho-L-histidine.</text>
        <dbReference type="EC" id="2.7.13.3"/>
    </reaction>
</comment>
<dbReference type="PROSITE" id="PS50109">
    <property type="entry name" value="HIS_KIN"/>
    <property type="match status" value="1"/>
</dbReference>
<dbReference type="PROSITE" id="PS50110">
    <property type="entry name" value="RESPONSE_REGULATORY"/>
    <property type="match status" value="1"/>
</dbReference>
<keyword evidence="11" id="KW-1185">Reference proteome</keyword>
<dbReference type="PRINTS" id="PR00344">
    <property type="entry name" value="BCTRLSENSOR"/>
</dbReference>
<dbReference type="SMART" id="SM00387">
    <property type="entry name" value="HATPase_c"/>
    <property type="match status" value="1"/>
</dbReference>
<proteinExistence type="predicted"/>
<evidence type="ECO:0000256" key="6">
    <source>
        <dbReference type="PROSITE-ProRule" id="PRU00169"/>
    </source>
</evidence>
<dbReference type="InterPro" id="IPR036097">
    <property type="entry name" value="HisK_dim/P_sf"/>
</dbReference>
<accession>A0ABU5I9Z1</accession>
<gene>
    <name evidence="10" type="ORF">SM757_05010</name>
</gene>
<dbReference type="CDD" id="cd17534">
    <property type="entry name" value="REC_DC-like"/>
    <property type="match status" value="1"/>
</dbReference>
<dbReference type="PANTHER" id="PTHR43047">
    <property type="entry name" value="TWO-COMPONENT HISTIDINE PROTEIN KINASE"/>
    <property type="match status" value="1"/>
</dbReference>
<feature type="coiled-coil region" evidence="7">
    <location>
        <begin position="122"/>
        <end position="149"/>
    </location>
</feature>
<keyword evidence="5" id="KW-0418">Kinase</keyword>
<dbReference type="Pfam" id="PF00512">
    <property type="entry name" value="HisKA"/>
    <property type="match status" value="1"/>
</dbReference>
<evidence type="ECO:0000313" key="11">
    <source>
        <dbReference type="Proteomes" id="UP001293718"/>
    </source>
</evidence>
<dbReference type="SMART" id="SM00388">
    <property type="entry name" value="HisKA"/>
    <property type="match status" value="1"/>
</dbReference>
<keyword evidence="4" id="KW-0808">Transferase</keyword>
<feature type="domain" description="Response regulatory" evidence="9">
    <location>
        <begin position="5"/>
        <end position="120"/>
    </location>
</feature>
<comment type="caution">
    <text evidence="10">The sequence shown here is derived from an EMBL/GenBank/DDBJ whole genome shotgun (WGS) entry which is preliminary data.</text>
</comment>
<dbReference type="InterPro" id="IPR011006">
    <property type="entry name" value="CheY-like_superfamily"/>
</dbReference>
<protein>
    <recommendedName>
        <fullName evidence="2">histidine kinase</fullName>
        <ecNumber evidence="2">2.7.13.3</ecNumber>
    </recommendedName>
</protein>
<evidence type="ECO:0000256" key="1">
    <source>
        <dbReference type="ARBA" id="ARBA00000085"/>
    </source>
</evidence>
<dbReference type="InterPro" id="IPR001789">
    <property type="entry name" value="Sig_transdc_resp-reg_receiver"/>
</dbReference>
<evidence type="ECO:0000256" key="3">
    <source>
        <dbReference type="ARBA" id="ARBA00022553"/>
    </source>
</evidence>
<dbReference type="CDD" id="cd00082">
    <property type="entry name" value="HisKA"/>
    <property type="match status" value="1"/>
</dbReference>
<dbReference type="InterPro" id="IPR005467">
    <property type="entry name" value="His_kinase_dom"/>
</dbReference>
<dbReference type="Gene3D" id="3.30.565.10">
    <property type="entry name" value="Histidine kinase-like ATPase, C-terminal domain"/>
    <property type="match status" value="1"/>
</dbReference>
<name>A0ABU5I9Z1_9BURK</name>
<evidence type="ECO:0000259" key="8">
    <source>
        <dbReference type="PROSITE" id="PS50109"/>
    </source>
</evidence>
<feature type="modified residue" description="4-aspartylphosphate" evidence="6">
    <location>
        <position position="55"/>
    </location>
</feature>